<dbReference type="SUPFAM" id="SSF53756">
    <property type="entry name" value="UDP-Glycosyltransferase/glycogen phosphorylase"/>
    <property type="match status" value="1"/>
</dbReference>
<evidence type="ECO:0000313" key="4">
    <source>
        <dbReference type="Proteomes" id="UP000306102"/>
    </source>
</evidence>
<dbReference type="Gene3D" id="3.40.50.2000">
    <property type="entry name" value="Glycogen Phosphorylase B"/>
    <property type="match status" value="1"/>
</dbReference>
<protein>
    <recommendedName>
        <fullName evidence="2">Glycosyltransferase N-terminal domain-containing protein</fullName>
    </recommendedName>
</protein>
<dbReference type="GO" id="GO:0080043">
    <property type="term" value="F:quercetin 3-O-glucosyltransferase activity"/>
    <property type="evidence" value="ECO:0007669"/>
    <property type="project" value="TreeGrafter"/>
</dbReference>
<keyword evidence="4" id="KW-1185">Reference proteome</keyword>
<evidence type="ECO:0000259" key="2">
    <source>
        <dbReference type="Pfam" id="PF26168"/>
    </source>
</evidence>
<comment type="caution">
    <text evidence="3">The sequence shown here is derived from an EMBL/GenBank/DDBJ whole genome shotgun (WGS) entry which is preliminary data.</text>
</comment>
<dbReference type="PANTHER" id="PTHR11926:SF774">
    <property type="entry name" value="UDP-GLYCOSYLTRANSFERASE 85A1-RELATED"/>
    <property type="match status" value="1"/>
</dbReference>
<gene>
    <name evidence="3" type="ORF">TEA_002868</name>
</gene>
<evidence type="ECO:0000256" key="1">
    <source>
        <dbReference type="ARBA" id="ARBA00009995"/>
    </source>
</evidence>
<dbReference type="InterPro" id="IPR058980">
    <property type="entry name" value="Glyco_transf_N"/>
</dbReference>
<evidence type="ECO:0000313" key="3">
    <source>
        <dbReference type="EMBL" id="THG01406.1"/>
    </source>
</evidence>
<feature type="domain" description="Glycosyltransferase N-terminal" evidence="2">
    <location>
        <begin position="13"/>
        <end position="139"/>
    </location>
</feature>
<sequence length="307" mass="33511">MDSRAMLEKPHAVCIPFPVQGHINPMLKLAKLLHNRGFHITFVNTEFNHKRLLKSRGPDSLNGLPSFRFEAIPDGLPESDADATQEIPSLLEATSKHCLAPFKDLIYKLNNTATSNVPQVTCIVSDAIMCFTLAVAEELGIPHVFFWSAGACGFMGMLQYRNLIEKGFLPVKAHTTPLLQPTPTLLHLTSAHTNHAYASATTPQALTYAATTPPKPTPETTNQAAATPLLICPHIRLCCCHTQSHTYAAIPTKNNTKANTRKHQPRCCNSAAKLDSAAPTFAAMPNSSPVVVIVFPELLTDQKRYLG</sequence>
<accession>A0A4S4DHP2</accession>
<dbReference type="AlphaFoldDB" id="A0A4S4DHP2"/>
<dbReference type="EMBL" id="SDRB02011422">
    <property type="protein sequence ID" value="THG01406.1"/>
    <property type="molecule type" value="Genomic_DNA"/>
</dbReference>
<comment type="similarity">
    <text evidence="1">Belongs to the UDP-glycosyltransferase family.</text>
</comment>
<proteinExistence type="inferred from homology"/>
<reference evidence="3 4" key="1">
    <citation type="journal article" date="2018" name="Proc. Natl. Acad. Sci. U.S.A.">
        <title>Draft genome sequence of Camellia sinensis var. sinensis provides insights into the evolution of the tea genome and tea quality.</title>
        <authorList>
            <person name="Wei C."/>
            <person name="Yang H."/>
            <person name="Wang S."/>
            <person name="Zhao J."/>
            <person name="Liu C."/>
            <person name="Gao L."/>
            <person name="Xia E."/>
            <person name="Lu Y."/>
            <person name="Tai Y."/>
            <person name="She G."/>
            <person name="Sun J."/>
            <person name="Cao H."/>
            <person name="Tong W."/>
            <person name="Gao Q."/>
            <person name="Li Y."/>
            <person name="Deng W."/>
            <person name="Jiang X."/>
            <person name="Wang W."/>
            <person name="Chen Q."/>
            <person name="Zhang S."/>
            <person name="Li H."/>
            <person name="Wu J."/>
            <person name="Wang P."/>
            <person name="Li P."/>
            <person name="Shi C."/>
            <person name="Zheng F."/>
            <person name="Jian J."/>
            <person name="Huang B."/>
            <person name="Shan D."/>
            <person name="Shi M."/>
            <person name="Fang C."/>
            <person name="Yue Y."/>
            <person name="Li F."/>
            <person name="Li D."/>
            <person name="Wei S."/>
            <person name="Han B."/>
            <person name="Jiang C."/>
            <person name="Yin Y."/>
            <person name="Xia T."/>
            <person name="Zhang Z."/>
            <person name="Bennetzen J.L."/>
            <person name="Zhao S."/>
            <person name="Wan X."/>
        </authorList>
    </citation>
    <scope>NUCLEOTIDE SEQUENCE [LARGE SCALE GENOMIC DNA]</scope>
    <source>
        <strain evidence="4">cv. Shuchazao</strain>
        <tissue evidence="3">Leaf</tissue>
    </source>
</reference>
<name>A0A4S4DHP2_CAMSN</name>
<dbReference type="Pfam" id="PF26168">
    <property type="entry name" value="Glyco_transf_N"/>
    <property type="match status" value="1"/>
</dbReference>
<organism evidence="3 4">
    <name type="scientific">Camellia sinensis var. sinensis</name>
    <name type="common">China tea</name>
    <dbReference type="NCBI Taxonomy" id="542762"/>
    <lineage>
        <taxon>Eukaryota</taxon>
        <taxon>Viridiplantae</taxon>
        <taxon>Streptophyta</taxon>
        <taxon>Embryophyta</taxon>
        <taxon>Tracheophyta</taxon>
        <taxon>Spermatophyta</taxon>
        <taxon>Magnoliopsida</taxon>
        <taxon>eudicotyledons</taxon>
        <taxon>Gunneridae</taxon>
        <taxon>Pentapetalae</taxon>
        <taxon>asterids</taxon>
        <taxon>Ericales</taxon>
        <taxon>Theaceae</taxon>
        <taxon>Camellia</taxon>
    </lineage>
</organism>
<dbReference type="GO" id="GO:0080044">
    <property type="term" value="F:quercetin 7-O-glucosyltransferase activity"/>
    <property type="evidence" value="ECO:0007669"/>
    <property type="project" value="TreeGrafter"/>
</dbReference>
<dbReference type="PANTHER" id="PTHR11926">
    <property type="entry name" value="GLUCOSYL/GLUCURONOSYL TRANSFERASES"/>
    <property type="match status" value="1"/>
</dbReference>
<dbReference type="Proteomes" id="UP000306102">
    <property type="component" value="Unassembled WGS sequence"/>
</dbReference>